<organism evidence="1 2">
    <name type="scientific">Luethyella okanaganae</name>
    <dbReference type="NCBI Taxonomy" id="69372"/>
    <lineage>
        <taxon>Bacteria</taxon>
        <taxon>Bacillati</taxon>
        <taxon>Actinomycetota</taxon>
        <taxon>Actinomycetes</taxon>
        <taxon>Micrococcales</taxon>
        <taxon>Microbacteriaceae</taxon>
        <taxon>Luethyella</taxon>
    </lineage>
</organism>
<dbReference type="Proteomes" id="UP001596306">
    <property type="component" value="Unassembled WGS sequence"/>
</dbReference>
<accession>A0ABW1VDN6</accession>
<evidence type="ECO:0000313" key="1">
    <source>
        <dbReference type="EMBL" id="MFC6355602.1"/>
    </source>
</evidence>
<dbReference type="EMBL" id="JBHSTP010000001">
    <property type="protein sequence ID" value="MFC6355602.1"/>
    <property type="molecule type" value="Genomic_DNA"/>
</dbReference>
<comment type="caution">
    <text evidence="1">The sequence shown here is derived from an EMBL/GenBank/DDBJ whole genome shotgun (WGS) entry which is preliminary data.</text>
</comment>
<reference evidence="2" key="1">
    <citation type="journal article" date="2019" name="Int. J. Syst. Evol. Microbiol.">
        <title>The Global Catalogue of Microorganisms (GCM) 10K type strain sequencing project: providing services to taxonomists for standard genome sequencing and annotation.</title>
        <authorList>
            <consortium name="The Broad Institute Genomics Platform"/>
            <consortium name="The Broad Institute Genome Sequencing Center for Infectious Disease"/>
            <person name="Wu L."/>
            <person name="Ma J."/>
        </authorList>
    </citation>
    <scope>NUCLEOTIDE SEQUENCE [LARGE SCALE GENOMIC DNA]</scope>
    <source>
        <strain evidence="2">CCUG 43304</strain>
    </source>
</reference>
<gene>
    <name evidence="1" type="ORF">ACFQB0_05720</name>
</gene>
<keyword evidence="2" id="KW-1185">Reference proteome</keyword>
<proteinExistence type="predicted"/>
<name>A0ABW1VDN6_9MICO</name>
<evidence type="ECO:0000313" key="2">
    <source>
        <dbReference type="Proteomes" id="UP001596306"/>
    </source>
</evidence>
<protein>
    <submittedName>
        <fullName evidence="1">Uncharacterized protein</fullName>
    </submittedName>
</protein>
<sequence>MKWPLWFQSEVADDRKQQPISEALAGELLDWTRFYREHYDAQRVDEWDSNENVVRYNEIGRAIAGRVAADLGSDYRVLLQLQRTGTEPQRWIEVDV</sequence>
<dbReference type="RefSeq" id="WP_386728645.1">
    <property type="nucleotide sequence ID" value="NZ_JBHSTP010000001.1"/>
</dbReference>